<accession>A0A0F9I6Z8</accession>
<gene>
    <name evidence="1" type="ORF">LCGC14_1616640</name>
</gene>
<evidence type="ECO:0000313" key="1">
    <source>
        <dbReference type="EMBL" id="KKM23287.1"/>
    </source>
</evidence>
<name>A0A0F9I6Z8_9ZZZZ</name>
<organism evidence="1">
    <name type="scientific">marine sediment metagenome</name>
    <dbReference type="NCBI Taxonomy" id="412755"/>
    <lineage>
        <taxon>unclassified sequences</taxon>
        <taxon>metagenomes</taxon>
        <taxon>ecological metagenomes</taxon>
    </lineage>
</organism>
<dbReference type="AlphaFoldDB" id="A0A0F9I6Z8"/>
<proteinExistence type="predicted"/>
<sequence length="89" mass="10139">MPEKTRVLLRYEVIVYEIKEVFDESPTEGGEEWLEVNTNILCEEDFATVHLVEGTPTTLNLVDKVLNLAKACARGYLKGVECPKWEVPK</sequence>
<reference evidence="1" key="1">
    <citation type="journal article" date="2015" name="Nature">
        <title>Complex archaea that bridge the gap between prokaryotes and eukaryotes.</title>
        <authorList>
            <person name="Spang A."/>
            <person name="Saw J.H."/>
            <person name="Jorgensen S.L."/>
            <person name="Zaremba-Niedzwiedzka K."/>
            <person name="Martijn J."/>
            <person name="Lind A.E."/>
            <person name="van Eijk R."/>
            <person name="Schleper C."/>
            <person name="Guy L."/>
            <person name="Ettema T.J."/>
        </authorList>
    </citation>
    <scope>NUCLEOTIDE SEQUENCE</scope>
</reference>
<comment type="caution">
    <text evidence="1">The sequence shown here is derived from an EMBL/GenBank/DDBJ whole genome shotgun (WGS) entry which is preliminary data.</text>
</comment>
<dbReference type="EMBL" id="LAZR01013153">
    <property type="protein sequence ID" value="KKM23287.1"/>
    <property type="molecule type" value="Genomic_DNA"/>
</dbReference>
<protein>
    <submittedName>
        <fullName evidence="1">Uncharacterized protein</fullName>
    </submittedName>
</protein>